<feature type="domain" description="WASH complex subunit 7 central" evidence="2">
    <location>
        <begin position="2"/>
        <end position="103"/>
    </location>
</feature>
<dbReference type="InterPro" id="IPR028282">
    <property type="entry name" value="WASH-7_central"/>
</dbReference>
<dbReference type="Proteomes" id="UP001165060">
    <property type="component" value="Unassembled WGS sequence"/>
</dbReference>
<feature type="compositionally biased region" description="Gly residues" evidence="1">
    <location>
        <begin position="116"/>
        <end position="125"/>
    </location>
</feature>
<feature type="compositionally biased region" description="Acidic residues" evidence="1">
    <location>
        <begin position="313"/>
        <end position="322"/>
    </location>
</feature>
<dbReference type="InterPro" id="IPR028283">
    <property type="entry name" value="WASH-7_C"/>
</dbReference>
<dbReference type="Pfam" id="PF14744">
    <property type="entry name" value="WASH-7_mid"/>
    <property type="match status" value="1"/>
</dbReference>
<organism evidence="4 5">
    <name type="scientific">Tetraparma gracilis</name>
    <dbReference type="NCBI Taxonomy" id="2962635"/>
    <lineage>
        <taxon>Eukaryota</taxon>
        <taxon>Sar</taxon>
        <taxon>Stramenopiles</taxon>
        <taxon>Ochrophyta</taxon>
        <taxon>Bolidophyceae</taxon>
        <taxon>Parmales</taxon>
        <taxon>Triparmaceae</taxon>
        <taxon>Tetraparma</taxon>
    </lineage>
</organism>
<evidence type="ECO:0000259" key="2">
    <source>
        <dbReference type="Pfam" id="PF14744"/>
    </source>
</evidence>
<dbReference type="Pfam" id="PF14746">
    <property type="entry name" value="WASH-7_C"/>
    <property type="match status" value="1"/>
</dbReference>
<feature type="non-terminal residue" evidence="4">
    <location>
        <position position="366"/>
    </location>
</feature>
<dbReference type="InterPro" id="IPR027307">
    <property type="entry name" value="WASH7"/>
</dbReference>
<keyword evidence="5" id="KW-1185">Reference proteome</keyword>
<feature type="region of interest" description="Disordered" evidence="1">
    <location>
        <begin position="116"/>
        <end position="147"/>
    </location>
</feature>
<dbReference type="PANTHER" id="PTHR31409:SF0">
    <property type="entry name" value="WASH COMPLEX SUBUNIT 4"/>
    <property type="match status" value="1"/>
</dbReference>
<feature type="compositionally biased region" description="Acidic residues" evidence="1">
    <location>
        <begin position="126"/>
        <end position="135"/>
    </location>
</feature>
<name>A0ABQ6MPK9_9STRA</name>
<feature type="compositionally biased region" description="Basic residues" evidence="1">
    <location>
        <begin position="290"/>
        <end position="301"/>
    </location>
</feature>
<proteinExistence type="predicted"/>
<feature type="domain" description="WASH complex subunit 7 C-terminal" evidence="3">
    <location>
        <begin position="154"/>
        <end position="353"/>
    </location>
</feature>
<dbReference type="PANTHER" id="PTHR31409">
    <property type="entry name" value="WASH COMPLEX SUBUNIT 4"/>
    <property type="match status" value="1"/>
</dbReference>
<accession>A0ABQ6MPK9</accession>
<feature type="region of interest" description="Disordered" evidence="1">
    <location>
        <begin position="283"/>
        <end position="323"/>
    </location>
</feature>
<reference evidence="4 5" key="1">
    <citation type="journal article" date="2023" name="Commun. Biol.">
        <title>Genome analysis of Parmales, the sister group of diatoms, reveals the evolutionary specialization of diatoms from phago-mixotrophs to photoautotrophs.</title>
        <authorList>
            <person name="Ban H."/>
            <person name="Sato S."/>
            <person name="Yoshikawa S."/>
            <person name="Yamada K."/>
            <person name="Nakamura Y."/>
            <person name="Ichinomiya M."/>
            <person name="Sato N."/>
            <person name="Blanc-Mathieu R."/>
            <person name="Endo H."/>
            <person name="Kuwata A."/>
            <person name="Ogata H."/>
        </authorList>
    </citation>
    <scope>NUCLEOTIDE SEQUENCE [LARGE SCALE GENOMIC DNA]</scope>
</reference>
<dbReference type="EMBL" id="BRYB01005897">
    <property type="protein sequence ID" value="GMI30321.1"/>
    <property type="molecule type" value="Genomic_DNA"/>
</dbReference>
<evidence type="ECO:0000256" key="1">
    <source>
        <dbReference type="SAM" id="MobiDB-lite"/>
    </source>
</evidence>
<protein>
    <submittedName>
        <fullName evidence="4">Uncharacterized protein</fullName>
    </submittedName>
</protein>
<gene>
    <name evidence="4" type="ORF">TeGR_g13096</name>
</gene>
<evidence type="ECO:0000313" key="4">
    <source>
        <dbReference type="EMBL" id="GMI30321.1"/>
    </source>
</evidence>
<evidence type="ECO:0000259" key="3">
    <source>
        <dbReference type="Pfam" id="PF14746"/>
    </source>
</evidence>
<comment type="caution">
    <text evidence="4">The sequence shown here is derived from an EMBL/GenBank/DDBJ whole genome shotgun (WGS) entry which is preliminary data.</text>
</comment>
<evidence type="ECO:0000313" key="5">
    <source>
        <dbReference type="Proteomes" id="UP001165060"/>
    </source>
</evidence>
<sequence>MAKKFHIFSQFLFDDYIRSFLQREKRWFKKHHKDPEVDNKYPYERAMAFTKDIRKLGVTDGKTFLDQFRILISEIGNALGYVRMVRSAGMKSCSEAASFLPDLDILESFQDMVGEGRGAGGGGGGEEGEGEEGGGEEGGGREAPVEGANLSSATRTAAANLDAVIDTIKVNLKDSTDYFHILVAVFKEVLLGGSGDHSQLDNFFIIVPALCLSFIEASLSAKDMMLKKQRKARDAYFSDDGFAMGIAYILSILGQSEHFDALHWFQTLREKYDKDEAELQKKNEAAAARAAKKKEKEKKSKGWFGSKQKKEEESDSENEDEVSALQLTTKRLMAHKREGEMLFYSLSGARIFFANRNKDLDKGGGG</sequence>